<dbReference type="Pfam" id="PF08666">
    <property type="entry name" value="SAF"/>
    <property type="match status" value="1"/>
</dbReference>
<dbReference type="RefSeq" id="WP_014055886.1">
    <property type="nucleotide sequence ID" value="NC_015957.1"/>
</dbReference>
<evidence type="ECO:0000256" key="2">
    <source>
        <dbReference type="SAM" id="Phobius"/>
    </source>
</evidence>
<evidence type="ECO:0000313" key="5">
    <source>
        <dbReference type="Proteomes" id="UP000008703"/>
    </source>
</evidence>
<feature type="region of interest" description="Disordered" evidence="1">
    <location>
        <begin position="1"/>
        <end position="31"/>
    </location>
</feature>
<keyword evidence="2" id="KW-0812">Transmembrane</keyword>
<gene>
    <name evidence="4" type="ORF">Strvi_2671</name>
</gene>
<protein>
    <submittedName>
        <fullName evidence="4">SAF domain protein</fullName>
    </submittedName>
</protein>
<reference evidence="4" key="1">
    <citation type="submission" date="2011-08" db="EMBL/GenBank/DDBJ databases">
        <title>Complete sequence of chromosome of Streptomyces violaceusniger Tu 4113.</title>
        <authorList>
            <consortium name="US DOE Joint Genome Institute"/>
            <person name="Lucas S."/>
            <person name="Han J."/>
            <person name="Lapidus A."/>
            <person name="Cheng J.-F."/>
            <person name="Goodwin L."/>
            <person name="Pitluck S."/>
            <person name="Peters L."/>
            <person name="Ivanova N."/>
            <person name="Daligault H."/>
            <person name="Detter J.C."/>
            <person name="Han C."/>
            <person name="Tapia R."/>
            <person name="Land M."/>
            <person name="Hauser L."/>
            <person name="Kyrpides N."/>
            <person name="Ivanova N."/>
            <person name="Pagani I."/>
            <person name="Hagen A."/>
            <person name="Katz L."/>
            <person name="Fiedler H.-P."/>
            <person name="Keasling J."/>
            <person name="Fortman J."/>
            <person name="Woyke T."/>
        </authorList>
    </citation>
    <scope>NUCLEOTIDE SEQUENCE [LARGE SCALE GENOMIC DNA]</scope>
    <source>
        <strain evidence="4">Tu 4113</strain>
    </source>
</reference>
<proteinExistence type="predicted"/>
<feature type="transmembrane region" description="Helical" evidence="2">
    <location>
        <begin position="38"/>
        <end position="61"/>
    </location>
</feature>
<dbReference type="AlphaFoldDB" id="G2NYT9"/>
<dbReference type="SMART" id="SM00858">
    <property type="entry name" value="SAF"/>
    <property type="match status" value="1"/>
</dbReference>
<organism evidence="4 5">
    <name type="scientific">Streptomyces violaceusniger (strain Tu 4113)</name>
    <dbReference type="NCBI Taxonomy" id="653045"/>
    <lineage>
        <taxon>Bacteria</taxon>
        <taxon>Bacillati</taxon>
        <taxon>Actinomycetota</taxon>
        <taxon>Actinomycetes</taxon>
        <taxon>Kitasatosporales</taxon>
        <taxon>Streptomycetaceae</taxon>
        <taxon>Streptomyces</taxon>
        <taxon>Streptomyces violaceusniger group</taxon>
    </lineage>
</organism>
<dbReference type="EMBL" id="CP002994">
    <property type="protein sequence ID" value="AEM82384.1"/>
    <property type="molecule type" value="Genomic_DNA"/>
</dbReference>
<dbReference type="CDD" id="cd11614">
    <property type="entry name" value="SAF_CpaB_FlgA_like"/>
    <property type="match status" value="1"/>
</dbReference>
<dbReference type="Proteomes" id="UP000008703">
    <property type="component" value="Chromosome"/>
</dbReference>
<dbReference type="KEGG" id="svl:Strvi_2671"/>
<keyword evidence="2" id="KW-1133">Transmembrane helix</keyword>
<evidence type="ECO:0000313" key="4">
    <source>
        <dbReference type="EMBL" id="AEM82384.1"/>
    </source>
</evidence>
<dbReference type="InterPro" id="IPR013974">
    <property type="entry name" value="SAF"/>
</dbReference>
<evidence type="ECO:0000256" key="1">
    <source>
        <dbReference type="SAM" id="MobiDB-lite"/>
    </source>
</evidence>
<keyword evidence="2" id="KW-0472">Membrane</keyword>
<dbReference type="HOGENOM" id="CLU_1325682_0_0_11"/>
<dbReference type="eggNOG" id="COG1261">
    <property type="taxonomic scope" value="Bacteria"/>
</dbReference>
<name>G2NYT9_STRV4</name>
<keyword evidence="5" id="KW-1185">Reference proteome</keyword>
<sequence length="230" mass="23163">MSPSRPRGAGSGLPGARRSDPQQRPVAATGGVRRRPGWVWAGVGTVVVSAVGFVMVASAVGGREKVLVLARDVPVGHVLAADDLRQAEVASGTGVVLAADRARVLGQRAKVPLVAGSLLAPGQFGGARDFPPRGQSEVAFAIEVGNASPEVVRGDRVAVLEGPGGSAGRAGEEKEDVAPVVGTVTAAKTADSPGGPRVVTVLVETGAVRRAAGLEHPRVVVLPAEGREAP</sequence>
<feature type="domain" description="SAF" evidence="3">
    <location>
        <begin position="64"/>
        <end position="125"/>
    </location>
</feature>
<accession>G2NYT9</accession>
<evidence type="ECO:0000259" key="3">
    <source>
        <dbReference type="SMART" id="SM00858"/>
    </source>
</evidence>